<dbReference type="Pfam" id="PF00989">
    <property type="entry name" value="PAS"/>
    <property type="match status" value="1"/>
</dbReference>
<protein>
    <submittedName>
        <fullName evidence="11">PAS domain S-box-containing protein/diguanylate cyclase (GGDEF)-like protein</fullName>
    </submittedName>
</protein>
<feature type="domain" description="EAL" evidence="9">
    <location>
        <begin position="812"/>
        <end position="1065"/>
    </location>
</feature>
<keyword evidence="2 5" id="KW-0812">Transmembrane</keyword>
<dbReference type="Gene3D" id="3.30.450.20">
    <property type="entry name" value="PAS domain"/>
    <property type="match status" value="2"/>
</dbReference>
<dbReference type="GO" id="GO:0016020">
    <property type="term" value="C:membrane"/>
    <property type="evidence" value="ECO:0007669"/>
    <property type="project" value="UniProtKB-SubCell"/>
</dbReference>
<dbReference type="FunFam" id="3.30.70.270:FF:000001">
    <property type="entry name" value="Diguanylate cyclase domain protein"/>
    <property type="match status" value="1"/>
</dbReference>
<dbReference type="PROSITE" id="PS50887">
    <property type="entry name" value="GGDEF"/>
    <property type="match status" value="1"/>
</dbReference>
<dbReference type="NCBIfam" id="TIGR00229">
    <property type="entry name" value="sensory_box"/>
    <property type="match status" value="2"/>
</dbReference>
<dbReference type="AlphaFoldDB" id="A0A4R6R759"/>
<evidence type="ECO:0000259" key="7">
    <source>
        <dbReference type="PROSITE" id="PS50113"/>
    </source>
</evidence>
<dbReference type="InterPro" id="IPR013767">
    <property type="entry name" value="PAS_fold"/>
</dbReference>
<feature type="domain" description="PAS" evidence="6">
    <location>
        <begin position="498"/>
        <end position="569"/>
    </location>
</feature>
<dbReference type="InterPro" id="IPR035919">
    <property type="entry name" value="EAL_sf"/>
</dbReference>
<dbReference type="Pfam" id="PF00563">
    <property type="entry name" value="EAL"/>
    <property type="match status" value="1"/>
</dbReference>
<dbReference type="InterPro" id="IPR000014">
    <property type="entry name" value="PAS"/>
</dbReference>
<dbReference type="SMART" id="SM00091">
    <property type="entry name" value="PAS"/>
    <property type="match status" value="2"/>
</dbReference>
<evidence type="ECO:0000259" key="9">
    <source>
        <dbReference type="PROSITE" id="PS50883"/>
    </source>
</evidence>
<feature type="domain" description="PAC" evidence="7">
    <location>
        <begin position="586"/>
        <end position="638"/>
    </location>
</feature>
<dbReference type="PANTHER" id="PTHR44757:SF2">
    <property type="entry name" value="BIOFILM ARCHITECTURE MAINTENANCE PROTEIN MBAA"/>
    <property type="match status" value="1"/>
</dbReference>
<dbReference type="SMART" id="SM00052">
    <property type="entry name" value="EAL"/>
    <property type="match status" value="1"/>
</dbReference>
<sequence>MQSEFQETQQESLRWKQASWLMLLAGLLLSGLGWWYAGQRLQRDADAAFAADARELALHLDQLVDHHLDVLVSFQSMFAVNGQVSRKTFHEHYRNLHAESEYPALLAVQYAPLLKHSEKAAFEAQMRNDRSVAPEGYPDFRVHPAGERADYMPIAYLEPMARNRSAFGYDPAQSVVHRELMEKARDSGAMQVSPPIQLIQGGKDPLGLVVRLPVYRHGDRPETVAGRRAAFQGLVSGAIRMSDMVAQADNGAAWQHLHLRIDDPAADTPTLFDSARLPKALRPVADSDPSDVQVHTLEVAGRHWRLQFTRAPVQALAQAYPLALLLGGGGFTLAICLMMRSAAGRHARAAEMAQRMSKQARDSEQRLRSVVDHTVDGILTVAPSGRILSANQAVCRMFGHSESAIVGQHLKLLLPEAGSQEAGMRVEGFLQTQRVGMDGLGRHTEGLRAGGQRFPLELSISTMSLNGVRQYIGVVRDLSAQQAAEHAVMEAHRQLNEVDEMRRVIVHNAPYAIFVLSQHGIVQTVNPAGEHLLGYKAHQLVGRFSIERFFDEQQVAERARLLTMRLGQAVQTLDVLNHVAQASPGLAAEWTLVRQDGSSLLAELLITEMNSEYGTQSGYLVMAHDVTSRREAENQVQHMALHDALTGLPNRNMLQEQLKHSLVAAEREGHFMAMMFLDLDRFKKINDSLGHHLGDAVLIEVARRLRQAMRTSDTVARLGGDEFVVLLPCITAIEDGERVAQKVMEQFAEPLRLDGHELRVTPSIGLALYPQHGSDAVTLMRHADLAMYQAKSRGRNRVQVFSDKMVSVTPDTLLLENDLYKALERDELRLHFQPQFDCRSGRITGAEALLRWDHGGRLIPPSDFIPLAEETGLIVPMGEWVLQRACTMAQQWRELSGWPLRIAVNLSALQLDQPDLIDTVARTLAETGLPATALELEITESVVVRESLRAADVLMQLRALGVGIAIDDFGVGYSSFAYLRELPVDRFKLDRSFLSAVPQSGGDSRLVAALIAMGHRLEVGIVAEGVETQAQADFLKAHGCDEAQGYHLGRPMKEEAFEALLMAHSSEVAQDNAAPGDAQRASTACTS</sequence>
<evidence type="ECO:0000256" key="1">
    <source>
        <dbReference type="ARBA" id="ARBA00004370"/>
    </source>
</evidence>
<dbReference type="Gene3D" id="3.30.70.270">
    <property type="match status" value="1"/>
</dbReference>
<comment type="subcellular location">
    <subcellularLocation>
        <location evidence="1">Membrane</location>
    </subcellularLocation>
</comment>
<dbReference type="SMART" id="SM00086">
    <property type="entry name" value="PAC"/>
    <property type="match status" value="2"/>
</dbReference>
<dbReference type="CDD" id="cd01949">
    <property type="entry name" value="GGDEF"/>
    <property type="match status" value="1"/>
</dbReference>
<dbReference type="InterPro" id="IPR000160">
    <property type="entry name" value="GGDEF_dom"/>
</dbReference>
<proteinExistence type="predicted"/>
<dbReference type="InterPro" id="IPR029787">
    <property type="entry name" value="Nucleotide_cyclase"/>
</dbReference>
<reference evidence="11 12" key="1">
    <citation type="submission" date="2019-03" db="EMBL/GenBank/DDBJ databases">
        <title>Genomic Encyclopedia of Type Strains, Phase IV (KMG-IV): sequencing the most valuable type-strain genomes for metagenomic binning, comparative biology and taxonomic classification.</title>
        <authorList>
            <person name="Goeker M."/>
        </authorList>
    </citation>
    <scope>NUCLEOTIDE SEQUENCE [LARGE SCALE GENOMIC DNA]</scope>
    <source>
        <strain evidence="11 12">DSM 11901</strain>
    </source>
</reference>
<dbReference type="InterPro" id="IPR000700">
    <property type="entry name" value="PAS-assoc_C"/>
</dbReference>
<dbReference type="Gene3D" id="3.30.450.350">
    <property type="entry name" value="CHASE domain"/>
    <property type="match status" value="1"/>
</dbReference>
<dbReference type="OrthoDB" id="9813903at2"/>
<evidence type="ECO:0000256" key="5">
    <source>
        <dbReference type="SAM" id="Phobius"/>
    </source>
</evidence>
<evidence type="ECO:0000256" key="3">
    <source>
        <dbReference type="ARBA" id="ARBA00022989"/>
    </source>
</evidence>
<feature type="domain" description="GGDEF" evidence="10">
    <location>
        <begin position="670"/>
        <end position="803"/>
    </location>
</feature>
<evidence type="ECO:0000256" key="2">
    <source>
        <dbReference type="ARBA" id="ARBA00022692"/>
    </source>
</evidence>
<dbReference type="SUPFAM" id="SSF55785">
    <property type="entry name" value="PYP-like sensor domain (PAS domain)"/>
    <property type="match status" value="2"/>
</dbReference>
<accession>A0A4R6R759</accession>
<evidence type="ECO:0000259" key="8">
    <source>
        <dbReference type="PROSITE" id="PS50839"/>
    </source>
</evidence>
<dbReference type="SUPFAM" id="SSF141868">
    <property type="entry name" value="EAL domain-like"/>
    <property type="match status" value="1"/>
</dbReference>
<feature type="transmembrane region" description="Helical" evidence="5">
    <location>
        <begin position="20"/>
        <end position="37"/>
    </location>
</feature>
<dbReference type="InterPro" id="IPR042240">
    <property type="entry name" value="CHASE_sf"/>
</dbReference>
<dbReference type="CDD" id="cd01948">
    <property type="entry name" value="EAL"/>
    <property type="match status" value="1"/>
</dbReference>
<dbReference type="InterPro" id="IPR006189">
    <property type="entry name" value="CHASE_dom"/>
</dbReference>
<dbReference type="SUPFAM" id="SSF55073">
    <property type="entry name" value="Nucleotide cyclase"/>
    <property type="match status" value="1"/>
</dbReference>
<dbReference type="PROSITE" id="PS50839">
    <property type="entry name" value="CHASE"/>
    <property type="match status" value="1"/>
</dbReference>
<evidence type="ECO:0000256" key="4">
    <source>
        <dbReference type="ARBA" id="ARBA00023136"/>
    </source>
</evidence>
<gene>
    <name evidence="11" type="ORF">EV672_107133</name>
</gene>
<dbReference type="PROSITE" id="PS50883">
    <property type="entry name" value="EAL"/>
    <property type="match status" value="1"/>
</dbReference>
<keyword evidence="12" id="KW-1185">Reference proteome</keyword>
<keyword evidence="4 5" id="KW-0472">Membrane</keyword>
<dbReference type="GO" id="GO:0003824">
    <property type="term" value="F:catalytic activity"/>
    <property type="evidence" value="ECO:0007669"/>
    <property type="project" value="UniProtKB-ARBA"/>
</dbReference>
<evidence type="ECO:0000259" key="6">
    <source>
        <dbReference type="PROSITE" id="PS50112"/>
    </source>
</evidence>
<dbReference type="Pfam" id="PF00990">
    <property type="entry name" value="GGDEF"/>
    <property type="match status" value="1"/>
</dbReference>
<keyword evidence="3 5" id="KW-1133">Transmembrane helix</keyword>
<name>A0A4R6R759_9BURK</name>
<dbReference type="PANTHER" id="PTHR44757">
    <property type="entry name" value="DIGUANYLATE CYCLASE DGCP"/>
    <property type="match status" value="1"/>
</dbReference>
<dbReference type="RefSeq" id="WP_133609867.1">
    <property type="nucleotide sequence ID" value="NZ_SNXW01000007.1"/>
</dbReference>
<dbReference type="InterPro" id="IPR001610">
    <property type="entry name" value="PAC"/>
</dbReference>
<dbReference type="InterPro" id="IPR001633">
    <property type="entry name" value="EAL_dom"/>
</dbReference>
<comment type="caution">
    <text evidence="11">The sequence shown here is derived from an EMBL/GenBank/DDBJ whole genome shotgun (WGS) entry which is preliminary data.</text>
</comment>
<organism evidence="11 12">
    <name type="scientific">Aquabacterium commune</name>
    <dbReference type="NCBI Taxonomy" id="70586"/>
    <lineage>
        <taxon>Bacteria</taxon>
        <taxon>Pseudomonadati</taxon>
        <taxon>Pseudomonadota</taxon>
        <taxon>Betaproteobacteria</taxon>
        <taxon>Burkholderiales</taxon>
        <taxon>Aquabacterium</taxon>
    </lineage>
</organism>
<dbReference type="InterPro" id="IPR043128">
    <property type="entry name" value="Rev_trsase/Diguanyl_cyclase"/>
</dbReference>
<dbReference type="NCBIfam" id="TIGR00254">
    <property type="entry name" value="GGDEF"/>
    <property type="match status" value="1"/>
</dbReference>
<dbReference type="SMART" id="SM00267">
    <property type="entry name" value="GGDEF"/>
    <property type="match status" value="1"/>
</dbReference>
<evidence type="ECO:0000259" key="10">
    <source>
        <dbReference type="PROSITE" id="PS50887"/>
    </source>
</evidence>
<dbReference type="InterPro" id="IPR035965">
    <property type="entry name" value="PAS-like_dom_sf"/>
</dbReference>
<evidence type="ECO:0000313" key="11">
    <source>
        <dbReference type="EMBL" id="TDP81702.1"/>
    </source>
</evidence>
<dbReference type="CDD" id="cd00130">
    <property type="entry name" value="PAS"/>
    <property type="match status" value="2"/>
</dbReference>
<dbReference type="Gene3D" id="3.20.20.450">
    <property type="entry name" value="EAL domain"/>
    <property type="match status" value="1"/>
</dbReference>
<dbReference type="SMART" id="SM01079">
    <property type="entry name" value="CHASE"/>
    <property type="match status" value="1"/>
</dbReference>
<dbReference type="EMBL" id="SNXW01000007">
    <property type="protein sequence ID" value="TDP81702.1"/>
    <property type="molecule type" value="Genomic_DNA"/>
</dbReference>
<feature type="domain" description="PAS" evidence="6">
    <location>
        <begin position="363"/>
        <end position="416"/>
    </location>
</feature>
<dbReference type="PROSITE" id="PS50112">
    <property type="entry name" value="PAS"/>
    <property type="match status" value="2"/>
</dbReference>
<feature type="domain" description="CHASE" evidence="8">
    <location>
        <begin position="80"/>
        <end position="307"/>
    </location>
</feature>
<dbReference type="Pfam" id="PF03924">
    <property type="entry name" value="CHASE"/>
    <property type="match status" value="1"/>
</dbReference>
<dbReference type="GO" id="GO:0007165">
    <property type="term" value="P:signal transduction"/>
    <property type="evidence" value="ECO:0007669"/>
    <property type="project" value="UniProtKB-ARBA"/>
</dbReference>
<dbReference type="PROSITE" id="PS50113">
    <property type="entry name" value="PAC"/>
    <property type="match status" value="1"/>
</dbReference>
<dbReference type="InterPro" id="IPR052155">
    <property type="entry name" value="Biofilm_reg_signaling"/>
</dbReference>
<dbReference type="GO" id="GO:0006355">
    <property type="term" value="P:regulation of DNA-templated transcription"/>
    <property type="evidence" value="ECO:0007669"/>
    <property type="project" value="InterPro"/>
</dbReference>
<dbReference type="Pfam" id="PF13426">
    <property type="entry name" value="PAS_9"/>
    <property type="match status" value="1"/>
</dbReference>
<dbReference type="Proteomes" id="UP000294593">
    <property type="component" value="Unassembled WGS sequence"/>
</dbReference>
<evidence type="ECO:0000313" key="12">
    <source>
        <dbReference type="Proteomes" id="UP000294593"/>
    </source>
</evidence>